<reference evidence="9" key="2">
    <citation type="journal article" date="2015" name="Data Brief">
        <title>Shoot transcriptome of the giant reed, Arundo donax.</title>
        <authorList>
            <person name="Barrero R.A."/>
            <person name="Guerrero F.D."/>
            <person name="Moolhuijzen P."/>
            <person name="Goolsby J.A."/>
            <person name="Tidwell J."/>
            <person name="Bellgard S.E."/>
            <person name="Bellgard M.I."/>
        </authorList>
    </citation>
    <scope>NUCLEOTIDE SEQUENCE</scope>
    <source>
        <tissue evidence="9">Shoot tissue taken approximately 20 cm above the soil surface</tissue>
    </source>
</reference>
<sequence length="613" mass="69795">MWALRRAGNPLRVWAQQVVSARGCANLEMLLNADAKNVEEHHERDCQKACCCHHPKPSAFMLPFSSGRFTWSRSFSSQAGANSGDKDDELEDGFSDLEVPPETDKKDAGLTSEESSDEDAIDEIGLPDVEADAKPEKEHMKKFEQSPLLKLMLHTPRHEVTKALQQWAKDGNTLDRSELYLAILSLRKRRWFSKALELLEWVEQSKQLELGERDYASRLDLMAKLHGLHRAEKYIENIPVPHRGEIVYRTLLANCVAEANVRKAEQVFNKMKDLGFPITIFACNQLLLLYKRVDRKKIADVLTMMEKENCKPSLFTYKLLVDTKGASRDIEGMEKVVESMQADGIEPDLMFQATIARHYIFGGHREKAEAILESMEGDDIKGNRAACKILLPLYAFLGKNDEVERIWQVCEANPRLDECLSAIEAFGRLGNVEKAEKIFENMFVTWKTLSSKYYNAMLKVYANQNLLDKGKELIKRMDEDHIRVGTPALDALVKLYVDAGEVEKADSILHKLAMKNKIKPQYNSYLMLLDSYAKKGDVHNAEKVFNKLRQMGYNGRIRQYQLLLHAYLHAKAPAYGFKERMKADNIFPNSAVASLIAATDPFTKKKSISELLD</sequence>
<reference evidence="9" key="1">
    <citation type="submission" date="2014-09" db="EMBL/GenBank/DDBJ databases">
        <authorList>
            <person name="Magalhaes I.L.F."/>
            <person name="Oliveira U."/>
            <person name="Santos F.R."/>
            <person name="Vidigal T.H.D.A."/>
            <person name="Brescovit A.D."/>
            <person name="Santos A.J."/>
        </authorList>
    </citation>
    <scope>NUCLEOTIDE SEQUENCE</scope>
    <source>
        <tissue evidence="9">Shoot tissue taken approximately 20 cm above the soil surface</tissue>
    </source>
</reference>
<feature type="repeat" description="PPR" evidence="6">
    <location>
        <begin position="450"/>
        <end position="484"/>
    </location>
</feature>
<evidence type="ECO:0000256" key="7">
    <source>
        <dbReference type="SAM" id="MobiDB-lite"/>
    </source>
</evidence>
<keyword evidence="5" id="KW-0496">Mitochondrion</keyword>
<evidence type="ECO:0000256" key="2">
    <source>
        <dbReference type="ARBA" id="ARBA00007626"/>
    </source>
</evidence>
<comment type="subcellular location">
    <subcellularLocation>
        <location evidence="1">Mitochondrion</location>
    </subcellularLocation>
</comment>
<evidence type="ECO:0000256" key="5">
    <source>
        <dbReference type="ARBA" id="ARBA00023128"/>
    </source>
</evidence>
<accession>A0A0A9DX64</accession>
<protein>
    <recommendedName>
        <fullName evidence="8">PROP1-like PPR domain-containing protein</fullName>
    </recommendedName>
</protein>
<organism evidence="9">
    <name type="scientific">Arundo donax</name>
    <name type="common">Giant reed</name>
    <name type="synonym">Donax arundinaceus</name>
    <dbReference type="NCBI Taxonomy" id="35708"/>
    <lineage>
        <taxon>Eukaryota</taxon>
        <taxon>Viridiplantae</taxon>
        <taxon>Streptophyta</taxon>
        <taxon>Embryophyta</taxon>
        <taxon>Tracheophyta</taxon>
        <taxon>Spermatophyta</taxon>
        <taxon>Magnoliopsida</taxon>
        <taxon>Liliopsida</taxon>
        <taxon>Poales</taxon>
        <taxon>Poaceae</taxon>
        <taxon>PACMAD clade</taxon>
        <taxon>Arundinoideae</taxon>
        <taxon>Arundineae</taxon>
        <taxon>Arundo</taxon>
    </lineage>
</organism>
<evidence type="ECO:0000313" key="9">
    <source>
        <dbReference type="EMBL" id="JAD93109.1"/>
    </source>
</evidence>
<evidence type="ECO:0000256" key="6">
    <source>
        <dbReference type="PROSITE-ProRule" id="PRU00708"/>
    </source>
</evidence>
<comment type="similarity">
    <text evidence="2">Belongs to the PPR family. P subfamily.</text>
</comment>
<dbReference type="Pfam" id="PF17177">
    <property type="entry name" value="PPR_long"/>
    <property type="match status" value="1"/>
</dbReference>
<dbReference type="FunFam" id="1.25.40.10:FF:000744">
    <property type="entry name" value="Pentatricopeptide repeat-containing protein, mitochondrial"/>
    <property type="match status" value="1"/>
</dbReference>
<dbReference type="EMBL" id="GBRH01204786">
    <property type="protein sequence ID" value="JAD93109.1"/>
    <property type="molecule type" value="Transcribed_RNA"/>
</dbReference>
<feature type="region of interest" description="Disordered" evidence="7">
    <location>
        <begin position="75"/>
        <end position="124"/>
    </location>
</feature>
<dbReference type="NCBIfam" id="TIGR00756">
    <property type="entry name" value="PPR"/>
    <property type="match status" value="3"/>
</dbReference>
<keyword evidence="4" id="KW-0809">Transit peptide</keyword>
<dbReference type="InterPro" id="IPR033443">
    <property type="entry name" value="PROP1-like_PPR_dom"/>
</dbReference>
<dbReference type="Pfam" id="PF13812">
    <property type="entry name" value="PPR_3"/>
    <property type="match status" value="1"/>
</dbReference>
<evidence type="ECO:0000256" key="1">
    <source>
        <dbReference type="ARBA" id="ARBA00004173"/>
    </source>
</evidence>
<dbReference type="GO" id="GO:0005739">
    <property type="term" value="C:mitochondrion"/>
    <property type="evidence" value="ECO:0007669"/>
    <property type="project" value="UniProtKB-SubCell"/>
</dbReference>
<evidence type="ECO:0000256" key="3">
    <source>
        <dbReference type="ARBA" id="ARBA00022737"/>
    </source>
</evidence>
<evidence type="ECO:0000259" key="8">
    <source>
        <dbReference type="Pfam" id="PF17177"/>
    </source>
</evidence>
<dbReference type="PANTHER" id="PTHR45717">
    <property type="entry name" value="OS12G0527900 PROTEIN"/>
    <property type="match status" value="1"/>
</dbReference>
<name>A0A0A9DX64_ARUDO</name>
<dbReference type="AlphaFoldDB" id="A0A0A9DX64"/>
<feature type="repeat" description="PPR" evidence="6">
    <location>
        <begin position="521"/>
        <end position="555"/>
    </location>
</feature>
<dbReference type="PROSITE" id="PS51375">
    <property type="entry name" value="PPR"/>
    <property type="match status" value="4"/>
</dbReference>
<feature type="compositionally biased region" description="Acidic residues" evidence="7">
    <location>
        <begin position="86"/>
        <end position="101"/>
    </location>
</feature>
<dbReference type="FunFam" id="1.25.40.10:FF:000394">
    <property type="entry name" value="Pentatricopeptide repeat-containing protein, mitochondrial"/>
    <property type="match status" value="1"/>
</dbReference>
<feature type="domain" description="PROP1-like PPR" evidence="8">
    <location>
        <begin position="423"/>
        <end position="565"/>
    </location>
</feature>
<evidence type="ECO:0000256" key="4">
    <source>
        <dbReference type="ARBA" id="ARBA00022946"/>
    </source>
</evidence>
<dbReference type="PANTHER" id="PTHR45717:SF15">
    <property type="entry name" value="AGL218WP"/>
    <property type="match status" value="1"/>
</dbReference>
<keyword evidence="3" id="KW-0677">Repeat</keyword>
<dbReference type="Gene3D" id="1.25.40.10">
    <property type="entry name" value="Tetratricopeptide repeat domain"/>
    <property type="match status" value="4"/>
</dbReference>
<proteinExistence type="inferred from homology"/>
<dbReference type="InterPro" id="IPR011990">
    <property type="entry name" value="TPR-like_helical_dom_sf"/>
</dbReference>
<dbReference type="InterPro" id="IPR002885">
    <property type="entry name" value="PPR_rpt"/>
</dbReference>
<feature type="repeat" description="PPR" evidence="6">
    <location>
        <begin position="244"/>
        <end position="278"/>
    </location>
</feature>
<dbReference type="GO" id="GO:0003729">
    <property type="term" value="F:mRNA binding"/>
    <property type="evidence" value="ECO:0007669"/>
    <property type="project" value="UniProtKB-ARBA"/>
</dbReference>
<feature type="repeat" description="PPR" evidence="6">
    <location>
        <begin position="313"/>
        <end position="347"/>
    </location>
</feature>